<accession>A0AAE0KU58</accession>
<comment type="caution">
    <text evidence="1">The sequence shown here is derived from an EMBL/GenBank/DDBJ whole genome shotgun (WGS) entry which is preliminary data.</text>
</comment>
<keyword evidence="2" id="KW-1185">Reference proteome</keyword>
<sequence length="268" mass="29390">EDPFFMFEDVSDALVEVCPQRMASLFFCLLTAQDAPLVPGAFHVSFLPAYCTRCTSGARRFPRQLSACLLHKMHLWRRALSTSAFCLLTAQDAPLAPGAFHVSFLPAYCTRCTSGAWCFTSAFCLLNVSRCTSGAGVYVSFLPAYCTRCTSGAGRFPRQLSACLLHKMHLWRRALSTSAFCLLTAQDAPLAPAAGPLAGRHVGIRSFERLRTSGASACNPSTLAARLLPSNESYVVLNYTGRDQWEAMDDELRKEQEVGDVVTLIVNR</sequence>
<organism evidence="1 2">
    <name type="scientific">Cymbomonas tetramitiformis</name>
    <dbReference type="NCBI Taxonomy" id="36881"/>
    <lineage>
        <taxon>Eukaryota</taxon>
        <taxon>Viridiplantae</taxon>
        <taxon>Chlorophyta</taxon>
        <taxon>Pyramimonadophyceae</taxon>
        <taxon>Pyramimonadales</taxon>
        <taxon>Pyramimonadaceae</taxon>
        <taxon>Cymbomonas</taxon>
    </lineage>
</organism>
<gene>
    <name evidence="1" type="ORF">CYMTET_30424</name>
</gene>
<proteinExistence type="predicted"/>
<reference evidence="1 2" key="1">
    <citation type="journal article" date="2015" name="Genome Biol. Evol.">
        <title>Comparative Genomics of a Bacterivorous Green Alga Reveals Evolutionary Causalities and Consequences of Phago-Mixotrophic Mode of Nutrition.</title>
        <authorList>
            <person name="Burns J.A."/>
            <person name="Paasch A."/>
            <person name="Narechania A."/>
            <person name="Kim E."/>
        </authorList>
    </citation>
    <scope>NUCLEOTIDE SEQUENCE [LARGE SCALE GENOMIC DNA]</scope>
    <source>
        <strain evidence="1 2">PLY_AMNH</strain>
    </source>
</reference>
<protein>
    <submittedName>
        <fullName evidence="1">Uncharacterized protein</fullName>
    </submittedName>
</protein>
<evidence type="ECO:0000313" key="2">
    <source>
        <dbReference type="Proteomes" id="UP001190700"/>
    </source>
</evidence>
<name>A0AAE0KU58_9CHLO</name>
<dbReference type="AlphaFoldDB" id="A0AAE0KU58"/>
<dbReference type="Proteomes" id="UP001190700">
    <property type="component" value="Unassembled WGS sequence"/>
</dbReference>
<feature type="non-terminal residue" evidence="1">
    <location>
        <position position="1"/>
    </location>
</feature>
<evidence type="ECO:0000313" key="1">
    <source>
        <dbReference type="EMBL" id="KAK3260630.1"/>
    </source>
</evidence>
<dbReference type="EMBL" id="LGRX02017553">
    <property type="protein sequence ID" value="KAK3260630.1"/>
    <property type="molecule type" value="Genomic_DNA"/>
</dbReference>